<proteinExistence type="predicted"/>
<dbReference type="EMBL" id="CAJJDN010000135">
    <property type="protein sequence ID" value="CAD8121928.1"/>
    <property type="molecule type" value="Genomic_DNA"/>
</dbReference>
<dbReference type="AlphaFoldDB" id="A0A8S1R1Z9"/>
<dbReference type="OrthoDB" id="295787at2759"/>
<dbReference type="Proteomes" id="UP000692954">
    <property type="component" value="Unassembled WGS sequence"/>
</dbReference>
<dbReference type="Pfam" id="PF00249">
    <property type="entry name" value="Myb_DNA-binding"/>
    <property type="match status" value="1"/>
</dbReference>
<reference evidence="2" key="1">
    <citation type="submission" date="2021-01" db="EMBL/GenBank/DDBJ databases">
        <authorList>
            <consortium name="Genoscope - CEA"/>
            <person name="William W."/>
        </authorList>
    </citation>
    <scope>NUCLEOTIDE SEQUENCE</scope>
</reference>
<accession>A0A8S1R1Z9</accession>
<gene>
    <name evidence="2" type="ORF">PSON_ATCC_30995.1.T1350071</name>
</gene>
<comment type="caution">
    <text evidence="2">The sequence shown here is derived from an EMBL/GenBank/DDBJ whole genome shotgun (WGS) entry which is preliminary data.</text>
</comment>
<evidence type="ECO:0000259" key="1">
    <source>
        <dbReference type="Pfam" id="PF00249"/>
    </source>
</evidence>
<evidence type="ECO:0000313" key="3">
    <source>
        <dbReference type="Proteomes" id="UP000692954"/>
    </source>
</evidence>
<dbReference type="InterPro" id="IPR001005">
    <property type="entry name" value="SANT/Myb"/>
</dbReference>
<organism evidence="2 3">
    <name type="scientific">Paramecium sonneborni</name>
    <dbReference type="NCBI Taxonomy" id="65129"/>
    <lineage>
        <taxon>Eukaryota</taxon>
        <taxon>Sar</taxon>
        <taxon>Alveolata</taxon>
        <taxon>Ciliophora</taxon>
        <taxon>Intramacronucleata</taxon>
        <taxon>Oligohymenophorea</taxon>
        <taxon>Peniculida</taxon>
        <taxon>Parameciidae</taxon>
        <taxon>Paramecium</taxon>
    </lineage>
</organism>
<protein>
    <recommendedName>
        <fullName evidence="1">Myb-like domain-containing protein</fullName>
    </recommendedName>
</protein>
<name>A0A8S1R1Z9_9CILI</name>
<evidence type="ECO:0000313" key="2">
    <source>
        <dbReference type="EMBL" id="CAD8121928.1"/>
    </source>
</evidence>
<feature type="domain" description="Myb-like" evidence="1">
    <location>
        <begin position="66"/>
        <end position="107"/>
    </location>
</feature>
<keyword evidence="3" id="KW-1185">Reference proteome</keyword>
<sequence>MKDNNTQSTLTELSNDLSQDSILVEPSMLKKYDNLVMFDDEDQRSVLRKMSIKKQKKKRQGRKSRDFTIQEDQRLLGLVLMFGPKFKTIQRKMSGRPLNILKNRYYRELRYKWDEIMGKEYAHLNEKKPDLTLDSIWKNSPLHSDLQNIMMNMVTQFQNVIKNCLN</sequence>